<dbReference type="InterPro" id="IPR006963">
    <property type="entry name" value="Mopterin_OxRdtase_4Fe-4S_dom"/>
</dbReference>
<dbReference type="Pfam" id="PF22117">
    <property type="entry name" value="Fer4_Nqo3"/>
    <property type="match status" value="1"/>
</dbReference>
<keyword evidence="5" id="KW-0408">Iron</keyword>
<dbReference type="Gene3D" id="3.30.70.20">
    <property type="match status" value="1"/>
</dbReference>
<dbReference type="InterPro" id="IPR017896">
    <property type="entry name" value="4Fe4S_Fe-S-bd"/>
</dbReference>
<dbReference type="SMART" id="SM00929">
    <property type="entry name" value="NADH-G_4Fe-4S_3"/>
    <property type="match status" value="1"/>
</dbReference>
<evidence type="ECO:0000256" key="2">
    <source>
        <dbReference type="ARBA" id="ARBA00022723"/>
    </source>
</evidence>
<dbReference type="InterPro" id="IPR019574">
    <property type="entry name" value="NADH_UbQ_OxRdtase_Gsu_4Fe4S-bd"/>
</dbReference>
<dbReference type="Pfam" id="PF13510">
    <property type="entry name" value="Fer2_4"/>
    <property type="match status" value="1"/>
</dbReference>
<dbReference type="eggNOG" id="COG3383">
    <property type="taxonomic scope" value="Bacteria"/>
</dbReference>
<dbReference type="Gene3D" id="2.20.25.90">
    <property type="entry name" value="ADC-like domains"/>
    <property type="match status" value="1"/>
</dbReference>
<dbReference type="InterPro" id="IPR050123">
    <property type="entry name" value="Prok_molybdopt-oxidoreductase"/>
</dbReference>
<dbReference type="PROSITE" id="PS51669">
    <property type="entry name" value="4FE4S_MOW_BIS_MGD"/>
    <property type="match status" value="1"/>
</dbReference>
<evidence type="ECO:0000259" key="8">
    <source>
        <dbReference type="PROSITE" id="PS51379"/>
    </source>
</evidence>
<dbReference type="PROSITE" id="PS00198">
    <property type="entry name" value="4FE4S_FER_1"/>
    <property type="match status" value="1"/>
</dbReference>
<dbReference type="GO" id="GO:0022904">
    <property type="term" value="P:respiratory electron transport chain"/>
    <property type="evidence" value="ECO:0007669"/>
    <property type="project" value="TreeGrafter"/>
</dbReference>
<dbReference type="SUPFAM" id="SSF54862">
    <property type="entry name" value="4Fe-4S ferredoxins"/>
    <property type="match status" value="1"/>
</dbReference>
<dbReference type="PROSITE" id="PS51085">
    <property type="entry name" value="2FE2S_FER_2"/>
    <property type="match status" value="1"/>
</dbReference>
<dbReference type="GO" id="GO:0016020">
    <property type="term" value="C:membrane"/>
    <property type="evidence" value="ECO:0007669"/>
    <property type="project" value="TreeGrafter"/>
</dbReference>
<feature type="domain" description="4Fe-4S Mo/W bis-MGD-type" evidence="9">
    <location>
        <begin position="245"/>
        <end position="301"/>
    </location>
</feature>
<dbReference type="PANTHER" id="PTHR43105">
    <property type="entry name" value="RESPIRATORY NITRATE REDUCTASE"/>
    <property type="match status" value="1"/>
</dbReference>
<dbReference type="SUPFAM" id="SSF53706">
    <property type="entry name" value="Formate dehydrogenase/DMSO reductase, domains 1-3"/>
    <property type="match status" value="1"/>
</dbReference>
<evidence type="ECO:0000259" key="7">
    <source>
        <dbReference type="PROSITE" id="PS51085"/>
    </source>
</evidence>
<keyword evidence="6" id="KW-0411">Iron-sulfur</keyword>
<dbReference type="Pfam" id="PF00384">
    <property type="entry name" value="Molybdopterin"/>
    <property type="match status" value="1"/>
</dbReference>
<evidence type="ECO:0000256" key="6">
    <source>
        <dbReference type="ARBA" id="ARBA00023014"/>
    </source>
</evidence>
<name>S7U2H8_DESML</name>
<sequence length="378" mass="41602">MSENAFFLNGNEVTFTPGQTILEVAEANGVRIPTLCHLKGTTPTGACRICVVEVKGARSLMPSCATPAARGMDVKTESPRVIKARRMVLELLLASGNHNCAAPGGVADDDWTGFQLGVQNMDGTGDLCPVWGDCKLQELAFQYQVRGSRFTPNPGKYPTELKNPLIVRDFSRCILCGRCVQACNEVQVNRAISHGYRGYDSKIVAAEDKALIDSECVFCGECVQACPVGALVEKKSRYVWRPWKAKKIRTTCPYCGVGCQQWLHVQDGKIVKVTGVEDGAPNKGRLCVKGRFGYDFIYSEERLKTPLIRDEKGDFRPASWDEALNLVADKFKQIIAESGPDALAGVSCARSINEDSYQMQKLFRAVFKTNNIDHCART</sequence>
<protein>
    <submittedName>
        <fullName evidence="10">Molybdopterin oxidoreductase Fe4S4 region</fullName>
    </submittedName>
</protein>
<proteinExistence type="predicted"/>
<reference evidence="10 11" key="1">
    <citation type="journal article" date="2013" name="Genome Announc.">
        <title>Draft genome sequences for three mercury-methylating, sulfate-reducing bacteria.</title>
        <authorList>
            <person name="Brown S.D."/>
            <person name="Hurt R.A.Jr."/>
            <person name="Gilmour C.C."/>
            <person name="Elias D.A."/>
        </authorList>
    </citation>
    <scope>NUCLEOTIDE SEQUENCE [LARGE SCALE GENOMIC DNA]</scope>
    <source>
        <strain evidence="10 11">DSM 2059</strain>
    </source>
</reference>
<dbReference type="InterPro" id="IPR017900">
    <property type="entry name" value="4Fe4S_Fe_S_CS"/>
</dbReference>
<dbReference type="InterPro" id="IPR054351">
    <property type="entry name" value="NADH_UbQ_OxRdtase_ferredoxin"/>
</dbReference>
<keyword evidence="2" id="KW-0479">Metal-binding</keyword>
<evidence type="ECO:0000256" key="4">
    <source>
        <dbReference type="ARBA" id="ARBA00023002"/>
    </source>
</evidence>
<dbReference type="InterPro" id="IPR006656">
    <property type="entry name" value="Mopterin_OxRdtase"/>
</dbReference>
<dbReference type="FunFam" id="3.30.70.20:FF:000035">
    <property type="entry name" value="Iron hydrogenase 1"/>
    <property type="match status" value="1"/>
</dbReference>
<dbReference type="CDD" id="cd00207">
    <property type="entry name" value="fer2"/>
    <property type="match status" value="1"/>
</dbReference>
<dbReference type="PATRIC" id="fig|1121405.3.peg.509"/>
<feature type="domain" description="4Fe-4S ferredoxin-type" evidence="8">
    <location>
        <begin position="208"/>
        <end position="236"/>
    </location>
</feature>
<feature type="domain" description="2Fe-2S ferredoxin-type" evidence="7">
    <location>
        <begin position="1"/>
        <end position="80"/>
    </location>
</feature>
<dbReference type="Gene3D" id="3.40.50.740">
    <property type="match status" value="1"/>
</dbReference>
<feature type="domain" description="4Fe-4S ferredoxin-type" evidence="8">
    <location>
        <begin position="164"/>
        <end position="194"/>
    </location>
</feature>
<dbReference type="Proteomes" id="UP000014977">
    <property type="component" value="Unassembled WGS sequence"/>
</dbReference>
<dbReference type="GO" id="GO:0046872">
    <property type="term" value="F:metal ion binding"/>
    <property type="evidence" value="ECO:0007669"/>
    <property type="project" value="UniProtKB-KW"/>
</dbReference>
<dbReference type="InterPro" id="IPR001041">
    <property type="entry name" value="2Fe-2S_ferredoxin-type"/>
</dbReference>
<dbReference type="AlphaFoldDB" id="S7U2H8"/>
<evidence type="ECO:0000313" key="10">
    <source>
        <dbReference type="EMBL" id="EPR43195.1"/>
    </source>
</evidence>
<evidence type="ECO:0000313" key="11">
    <source>
        <dbReference type="Proteomes" id="UP000014977"/>
    </source>
</evidence>
<evidence type="ECO:0000259" key="9">
    <source>
        <dbReference type="PROSITE" id="PS51669"/>
    </source>
</evidence>
<dbReference type="PANTHER" id="PTHR43105:SF14">
    <property type="entry name" value="FORMATE DEHYDROGENASE H"/>
    <property type="match status" value="1"/>
</dbReference>
<organism evidence="10 11">
    <name type="scientific">Desulfococcus multivorans DSM 2059</name>
    <dbReference type="NCBI Taxonomy" id="1121405"/>
    <lineage>
        <taxon>Bacteria</taxon>
        <taxon>Pseudomonadati</taxon>
        <taxon>Thermodesulfobacteriota</taxon>
        <taxon>Desulfobacteria</taxon>
        <taxon>Desulfobacterales</taxon>
        <taxon>Desulfococcaceae</taxon>
        <taxon>Desulfococcus</taxon>
    </lineage>
</organism>
<dbReference type="GO" id="GO:0051539">
    <property type="term" value="F:4 iron, 4 sulfur cluster binding"/>
    <property type="evidence" value="ECO:0007669"/>
    <property type="project" value="UniProtKB-KW"/>
</dbReference>
<dbReference type="Pfam" id="PF04879">
    <property type="entry name" value="Molybdop_Fe4S4"/>
    <property type="match status" value="1"/>
</dbReference>
<dbReference type="FunFam" id="2.20.25.90:FF:000001">
    <property type="entry name" value="Formate dehydrogenase subunit alpha"/>
    <property type="match status" value="1"/>
</dbReference>
<dbReference type="SMART" id="SM00926">
    <property type="entry name" value="Molybdop_Fe4S4"/>
    <property type="match status" value="1"/>
</dbReference>
<evidence type="ECO:0000256" key="5">
    <source>
        <dbReference type="ARBA" id="ARBA00023004"/>
    </source>
</evidence>
<dbReference type="EMBL" id="ATHJ01000057">
    <property type="protein sequence ID" value="EPR43195.1"/>
    <property type="molecule type" value="Genomic_DNA"/>
</dbReference>
<dbReference type="PROSITE" id="PS51379">
    <property type="entry name" value="4FE4S_FER_2"/>
    <property type="match status" value="2"/>
</dbReference>
<gene>
    <name evidence="10" type="ORF">dsmv_1221</name>
</gene>
<keyword evidence="4" id="KW-0560">Oxidoreductase</keyword>
<dbReference type="InterPro" id="IPR036010">
    <property type="entry name" value="2Fe-2S_ferredoxin-like_sf"/>
</dbReference>
<comment type="caution">
    <text evidence="10">The sequence shown here is derived from an EMBL/GenBank/DDBJ whole genome shotgun (WGS) entry which is preliminary data.</text>
</comment>
<keyword evidence="1" id="KW-0004">4Fe-4S</keyword>
<keyword evidence="11" id="KW-1185">Reference proteome</keyword>
<accession>S7U2H8</accession>
<evidence type="ECO:0000256" key="1">
    <source>
        <dbReference type="ARBA" id="ARBA00022485"/>
    </source>
</evidence>
<keyword evidence="3" id="KW-0677">Repeat</keyword>
<dbReference type="Gene3D" id="3.10.20.740">
    <property type="match status" value="1"/>
</dbReference>
<dbReference type="SUPFAM" id="SSF54292">
    <property type="entry name" value="2Fe-2S ferredoxin-like"/>
    <property type="match status" value="1"/>
</dbReference>
<evidence type="ECO:0000256" key="3">
    <source>
        <dbReference type="ARBA" id="ARBA00022737"/>
    </source>
</evidence>
<dbReference type="GO" id="GO:0003954">
    <property type="term" value="F:NADH dehydrogenase activity"/>
    <property type="evidence" value="ECO:0007669"/>
    <property type="project" value="TreeGrafter"/>
</dbReference>